<dbReference type="InterPro" id="IPR025246">
    <property type="entry name" value="IS30-like_HTH"/>
</dbReference>
<gene>
    <name evidence="2" type="ORF">BST33_00145</name>
</gene>
<dbReference type="Proteomes" id="UP000192320">
    <property type="component" value="Unassembled WGS sequence"/>
</dbReference>
<dbReference type="Pfam" id="PF13936">
    <property type="entry name" value="HTH_38"/>
    <property type="match status" value="1"/>
</dbReference>
<sequence length="93" mass="10794">MRMFEVTPQEFANAIAKLMGEWSRYGQRLEEQQGANIDESCRWNRKKLRPNDVRAIRDMKLSGESNRNIADLFGVNPATVSRIVRGIYHKEVV</sequence>
<proteinExistence type="predicted"/>
<reference evidence="2 3" key="1">
    <citation type="submission" date="2017-02" db="EMBL/GenBank/DDBJ databases">
        <title>The new phylogeny of genus Mycobacterium.</title>
        <authorList>
            <person name="Tortoli E."/>
            <person name="Trovato A."/>
            <person name="Cirillo D.M."/>
        </authorList>
    </citation>
    <scope>NUCLEOTIDE SEQUENCE [LARGE SCALE GENOMIC DNA]</scope>
    <source>
        <strain evidence="2 3">DSM 45633</strain>
    </source>
</reference>
<evidence type="ECO:0000259" key="1">
    <source>
        <dbReference type="Pfam" id="PF13936"/>
    </source>
</evidence>
<comment type="caution">
    <text evidence="2">The sequence shown here is derived from an EMBL/GenBank/DDBJ whole genome shotgun (WGS) entry which is preliminary data.</text>
</comment>
<dbReference type="Gene3D" id="1.10.10.60">
    <property type="entry name" value="Homeodomain-like"/>
    <property type="match status" value="1"/>
</dbReference>
<keyword evidence="3" id="KW-1185">Reference proteome</keyword>
<evidence type="ECO:0000313" key="3">
    <source>
        <dbReference type="Proteomes" id="UP000192320"/>
    </source>
</evidence>
<organism evidence="2 3">
    <name type="scientific">Mycolicibacter minnesotensis</name>
    <dbReference type="NCBI Taxonomy" id="1118379"/>
    <lineage>
        <taxon>Bacteria</taxon>
        <taxon>Bacillati</taxon>
        <taxon>Actinomycetota</taxon>
        <taxon>Actinomycetes</taxon>
        <taxon>Mycobacteriales</taxon>
        <taxon>Mycobacteriaceae</taxon>
        <taxon>Mycolicibacter</taxon>
    </lineage>
</organism>
<dbReference type="AlphaFoldDB" id="A0AA91RNV9"/>
<evidence type="ECO:0000313" key="2">
    <source>
        <dbReference type="EMBL" id="ORB04354.1"/>
    </source>
</evidence>
<protein>
    <recommendedName>
        <fullName evidence="1">Transposase IS30-like HTH domain-containing protein</fullName>
    </recommendedName>
</protein>
<accession>A0AA91RNV9</accession>
<feature type="domain" description="Transposase IS30-like HTH" evidence="1">
    <location>
        <begin position="45"/>
        <end position="85"/>
    </location>
</feature>
<dbReference type="EMBL" id="MVHZ01000001">
    <property type="protein sequence ID" value="ORB04354.1"/>
    <property type="molecule type" value="Genomic_DNA"/>
</dbReference>
<name>A0AA91RNV9_9MYCO</name>